<proteinExistence type="predicted"/>
<accession>A0ABY4ISI9</accession>
<feature type="domain" description="WCX" evidence="3">
    <location>
        <begin position="243"/>
        <end position="314"/>
    </location>
</feature>
<evidence type="ECO:0000259" key="1">
    <source>
        <dbReference type="Pfam" id="PF13280"/>
    </source>
</evidence>
<dbReference type="Pfam" id="PF13280">
    <property type="entry name" value="WYL"/>
    <property type="match status" value="1"/>
</dbReference>
<dbReference type="Pfam" id="PF19187">
    <property type="entry name" value="HTH_PafC"/>
    <property type="match status" value="1"/>
</dbReference>
<dbReference type="InterPro" id="IPR028349">
    <property type="entry name" value="PafC-like"/>
</dbReference>
<protein>
    <submittedName>
        <fullName evidence="4">WYL domain-containing protein</fullName>
    </submittedName>
</protein>
<keyword evidence="5" id="KW-1185">Reference proteome</keyword>
<organism evidence="4 5">
    <name type="scientific">Microbacterium galbinum</name>
    <dbReference type="NCBI Taxonomy" id="2851646"/>
    <lineage>
        <taxon>Bacteria</taxon>
        <taxon>Bacillati</taxon>
        <taxon>Actinomycetota</taxon>
        <taxon>Actinomycetes</taxon>
        <taxon>Micrococcales</taxon>
        <taxon>Microbacteriaceae</taxon>
        <taxon>Microbacterium</taxon>
    </lineage>
</organism>
<dbReference type="PROSITE" id="PS52050">
    <property type="entry name" value="WYL"/>
    <property type="match status" value="1"/>
</dbReference>
<dbReference type="InterPro" id="IPR051534">
    <property type="entry name" value="CBASS_pafABC_assoc_protein"/>
</dbReference>
<dbReference type="PIRSF" id="PIRSF016838">
    <property type="entry name" value="PafC"/>
    <property type="match status" value="1"/>
</dbReference>
<evidence type="ECO:0000259" key="2">
    <source>
        <dbReference type="Pfam" id="PF19187"/>
    </source>
</evidence>
<evidence type="ECO:0000313" key="4">
    <source>
        <dbReference type="EMBL" id="UPL15592.1"/>
    </source>
</evidence>
<feature type="domain" description="PafC HTH" evidence="2">
    <location>
        <begin position="11"/>
        <end position="134"/>
    </location>
</feature>
<dbReference type="InterPro" id="IPR043839">
    <property type="entry name" value="PafC_HTH"/>
</dbReference>
<feature type="domain" description="WYL" evidence="1">
    <location>
        <begin position="154"/>
        <end position="219"/>
    </location>
</feature>
<evidence type="ECO:0000313" key="5">
    <source>
        <dbReference type="Proteomes" id="UP000831963"/>
    </source>
</evidence>
<name>A0ABY4ISI9_9MICO</name>
<reference evidence="4 5" key="1">
    <citation type="submission" date="2021-06" db="EMBL/GenBank/DDBJ databases">
        <title>Genome-based taxonomic framework of Microbacterium strains isolated from marine environment, the description of four new species and reclassification of four preexisting species.</title>
        <authorList>
            <person name="Lee S.D."/>
            <person name="Kim S.-M."/>
            <person name="Byeon Y.-S."/>
            <person name="Yang H.L."/>
            <person name="Kim I.S."/>
        </authorList>
    </citation>
    <scope>NUCLEOTIDE SEQUENCE [LARGE SCALE GENOMIC DNA]</scope>
    <source>
        <strain evidence="4 5">SSW1-36</strain>
    </source>
</reference>
<dbReference type="EMBL" id="CP078077">
    <property type="protein sequence ID" value="UPL15592.1"/>
    <property type="molecule type" value="Genomic_DNA"/>
</dbReference>
<dbReference type="InterPro" id="IPR057727">
    <property type="entry name" value="WCX_dom"/>
</dbReference>
<gene>
    <name evidence="4" type="ORF">KV396_14390</name>
</gene>
<evidence type="ECO:0000259" key="3">
    <source>
        <dbReference type="Pfam" id="PF25583"/>
    </source>
</evidence>
<dbReference type="RefSeq" id="WP_247622497.1">
    <property type="nucleotide sequence ID" value="NZ_CP078077.1"/>
</dbReference>
<dbReference type="PANTHER" id="PTHR34580">
    <property type="match status" value="1"/>
</dbReference>
<dbReference type="InterPro" id="IPR026881">
    <property type="entry name" value="WYL_dom"/>
</dbReference>
<dbReference type="PANTHER" id="PTHR34580:SF1">
    <property type="entry name" value="PROTEIN PAFC"/>
    <property type="match status" value="1"/>
</dbReference>
<dbReference type="Proteomes" id="UP000831963">
    <property type="component" value="Chromosome"/>
</dbReference>
<dbReference type="Pfam" id="PF25583">
    <property type="entry name" value="WCX"/>
    <property type="match status" value="1"/>
</dbReference>
<sequence>MSAKKPLLAGDRVRLYLTLVPYLLEHGQVSLAEASAEFGVTPREMRAMVEKLTVIGLPGEAGFWQQPQEMFDINWDLLDQEDVIEITNDVALRRVPRFTAREAAALLAGLQMVAAVPAVSDSGLVAGLISKLSRGAADAPAEVVIAPTAVDEVREAVSRGVQEGRAISFTYQAPDAQPTTRTVDPVQILITNGQWYLQGWCHLRQAMRTFHLDRVSRPQLTDIPITHAGEHVPEAFAEVADDREVTVRVPERLAPLLGGLLSADEVETLDGVVTAHLHLADPRGIKRIAARFGGALEVLEPGIARAATREWASAGLALYHRPSTAQPGRLAESPTDDGN</sequence>